<organism evidence="1 2">
    <name type="scientific">Mesorhabditis belari</name>
    <dbReference type="NCBI Taxonomy" id="2138241"/>
    <lineage>
        <taxon>Eukaryota</taxon>
        <taxon>Metazoa</taxon>
        <taxon>Ecdysozoa</taxon>
        <taxon>Nematoda</taxon>
        <taxon>Chromadorea</taxon>
        <taxon>Rhabditida</taxon>
        <taxon>Rhabditina</taxon>
        <taxon>Rhabditomorpha</taxon>
        <taxon>Rhabditoidea</taxon>
        <taxon>Rhabditidae</taxon>
        <taxon>Mesorhabditinae</taxon>
        <taxon>Mesorhabditis</taxon>
    </lineage>
</organism>
<dbReference type="GO" id="GO:0005543">
    <property type="term" value="F:phospholipid binding"/>
    <property type="evidence" value="ECO:0007669"/>
    <property type="project" value="TreeGrafter"/>
</dbReference>
<keyword evidence="1" id="KW-1185">Reference proteome</keyword>
<evidence type="ECO:0008006" key="3">
    <source>
        <dbReference type="Google" id="ProtNLM"/>
    </source>
</evidence>
<dbReference type="GO" id="GO:0044613">
    <property type="term" value="C:nuclear pore central transport channel"/>
    <property type="evidence" value="ECO:0007669"/>
    <property type="project" value="TreeGrafter"/>
</dbReference>
<name>A0AAF3F1A2_9BILA</name>
<dbReference type="Proteomes" id="UP000887575">
    <property type="component" value="Unassembled WGS sequence"/>
</dbReference>
<dbReference type="GO" id="GO:0017056">
    <property type="term" value="F:structural constituent of nuclear pore"/>
    <property type="evidence" value="ECO:0007669"/>
    <property type="project" value="InterPro"/>
</dbReference>
<dbReference type="WBParaSite" id="MBELARI_LOCUS19501">
    <property type="protein sequence ID" value="MBELARI_LOCUS19501"/>
    <property type="gene ID" value="MBELARI_LOCUS19501"/>
</dbReference>
<dbReference type="AlphaFoldDB" id="A0AAF3F1A2"/>
<dbReference type="PANTHER" id="PTHR12084">
    <property type="entry name" value="NUCLEAR PORE GLYCOPROTEIN P62-RELATED"/>
    <property type="match status" value="1"/>
</dbReference>
<proteinExistence type="predicted"/>
<sequence>MFGTTGGAGGTAGGTPFLPPSTSASISFGAPTANTNLFGATTVNQPTATSTTSLFGTAPAPTFGAPTANPSAVTPAFGAALATNPTFGTGTAAAIPSFGSATSTASTAPAFGTGTTTNPSFGATIPSAAPISNLTPFGAGAATSGTTAPTTTATNPISLGTLTSLATTTSAAGTLFSAAPAPTTAALFSGAASAAPTTAAPLFPSTTATSSAASLFPSTPGAAATSGSGLGLTTASLPKTSAQSLFSLNATPASTASTGLGMSLTAPAPVATGMPGESTAEPGKIADMNSLEGQIHKLIRHTERHGIAFREMVRDVNSLDTVIRSNSDKLREGKDRFEAFDKRATNLDYGIAFVNDQLSNLEDGLNSMEKQLRLPAWTGDWSGKGAFGETNIRTAADEKRRLILQLLLSLDATLKNTTYEANNAQRDVSSLALQMQGGQKEDEKALALILYKHLDMLNWIDKMNDDIEKKLTTLERNL</sequence>
<dbReference type="PANTHER" id="PTHR12084:SF0">
    <property type="entry name" value="NUCLEAR PORE GLYCOPROTEIN P62"/>
    <property type="match status" value="1"/>
</dbReference>
<dbReference type="GO" id="GO:0006405">
    <property type="term" value="P:RNA export from nucleus"/>
    <property type="evidence" value="ECO:0007669"/>
    <property type="project" value="TreeGrafter"/>
</dbReference>
<evidence type="ECO:0000313" key="1">
    <source>
        <dbReference type="Proteomes" id="UP000887575"/>
    </source>
</evidence>
<dbReference type="GO" id="GO:0006606">
    <property type="term" value="P:protein import into nucleus"/>
    <property type="evidence" value="ECO:0007669"/>
    <property type="project" value="TreeGrafter"/>
</dbReference>
<evidence type="ECO:0000313" key="2">
    <source>
        <dbReference type="WBParaSite" id="MBELARI_LOCUS19501"/>
    </source>
</evidence>
<protein>
    <recommendedName>
        <fullName evidence="3">Nucleoporin NSP1-like C-terminal domain-containing protein</fullName>
    </recommendedName>
</protein>
<dbReference type="InterPro" id="IPR026010">
    <property type="entry name" value="NSP1/NUP62"/>
</dbReference>
<accession>A0AAF3F1A2</accession>
<reference evidence="2" key="1">
    <citation type="submission" date="2024-02" db="UniProtKB">
        <authorList>
            <consortium name="WormBaseParasite"/>
        </authorList>
    </citation>
    <scope>IDENTIFICATION</scope>
</reference>